<dbReference type="RefSeq" id="WP_160407084.1">
    <property type="nucleotide sequence ID" value="NZ_WSES01000001.1"/>
</dbReference>
<dbReference type="EMBL" id="WSES01000001">
    <property type="protein sequence ID" value="MVW59021.1"/>
    <property type="molecule type" value="Genomic_DNA"/>
</dbReference>
<comment type="caution">
    <text evidence="2">The sequence shown here is derived from an EMBL/GenBank/DDBJ whole genome shotgun (WGS) entry which is preliminary data.</text>
</comment>
<keyword evidence="3" id="KW-1185">Reference proteome</keyword>
<dbReference type="AlphaFoldDB" id="A0A7X3FW34"/>
<protein>
    <submittedName>
        <fullName evidence="2">CzcE family metal-binding protein</fullName>
    </submittedName>
</protein>
<proteinExistence type="predicted"/>
<dbReference type="Gene3D" id="2.60.40.2280">
    <property type="entry name" value="Heavy-metal resistance protein CzcE"/>
    <property type="match status" value="1"/>
</dbReference>
<feature type="chain" id="PRO_5031341152" evidence="1">
    <location>
        <begin position="21"/>
        <end position="108"/>
    </location>
</feature>
<name>A0A7X3FW34_9BURK</name>
<sequence>MKTQTTVLLLATIFATAANAASRGDAATYGQPVSSNSADRVIELTPQTRFVNVTNGETVTFEKGGQRFTWHVDTYNNVAEFALAKISPDTMKINGVEVYVAPSEYYRP</sequence>
<evidence type="ECO:0000313" key="3">
    <source>
        <dbReference type="Proteomes" id="UP000443353"/>
    </source>
</evidence>
<gene>
    <name evidence="2" type="ORF">GPY61_03670</name>
</gene>
<organism evidence="2 3">
    <name type="scientific">Massilia cellulosiltytica</name>
    <dbReference type="NCBI Taxonomy" id="2683234"/>
    <lineage>
        <taxon>Bacteria</taxon>
        <taxon>Pseudomonadati</taxon>
        <taxon>Pseudomonadota</taxon>
        <taxon>Betaproteobacteria</taxon>
        <taxon>Burkholderiales</taxon>
        <taxon>Oxalobacteraceae</taxon>
        <taxon>Telluria group</taxon>
        <taxon>Massilia</taxon>
    </lineage>
</organism>
<keyword evidence="1" id="KW-0732">Signal</keyword>
<evidence type="ECO:0000256" key="1">
    <source>
        <dbReference type="SAM" id="SignalP"/>
    </source>
</evidence>
<evidence type="ECO:0000313" key="2">
    <source>
        <dbReference type="EMBL" id="MVW59021.1"/>
    </source>
</evidence>
<feature type="signal peptide" evidence="1">
    <location>
        <begin position="1"/>
        <end position="20"/>
    </location>
</feature>
<accession>A0A7X3FW34</accession>
<dbReference type="InterPro" id="IPR038674">
    <property type="entry name" value="CzcE_sf"/>
</dbReference>
<dbReference type="Pfam" id="PF16986">
    <property type="entry name" value="CzcE"/>
    <property type="match status" value="1"/>
</dbReference>
<reference evidence="2 3" key="1">
    <citation type="submission" date="2019-12" db="EMBL/GenBank/DDBJ databases">
        <authorList>
            <person name="Li C."/>
            <person name="Zhao J."/>
        </authorList>
    </citation>
    <scope>NUCLEOTIDE SEQUENCE [LARGE SCALE GENOMIC DNA]</scope>
    <source>
        <strain evidence="2 3">NEAU-DD11</strain>
    </source>
</reference>
<dbReference type="Proteomes" id="UP000443353">
    <property type="component" value="Unassembled WGS sequence"/>
</dbReference>
<dbReference type="InterPro" id="IPR031560">
    <property type="entry name" value="CzcE"/>
</dbReference>